<name>A0A513ZZ21_9CAUD</name>
<protein>
    <submittedName>
        <fullName evidence="2">Uncharacterized protein</fullName>
    </submittedName>
</protein>
<proteinExistence type="predicted"/>
<evidence type="ECO:0000313" key="3">
    <source>
        <dbReference type="Proteomes" id="UP000316756"/>
    </source>
</evidence>
<gene>
    <name evidence="2" type="ORF">LAh1_35</name>
</gene>
<accession>A0A513ZZ21</accession>
<dbReference type="EMBL" id="MK838107">
    <property type="protein sequence ID" value="QDH46246.1"/>
    <property type="molecule type" value="Genomic_DNA"/>
</dbReference>
<reference evidence="2 3" key="1">
    <citation type="submission" date="2019-04" db="EMBL/GenBank/DDBJ databases">
        <title>Novel bacteriophages capable of disrupting biofilms from clinical strains of Aeromonas hydrophila with intrinsic antibiotic resistance.</title>
        <authorList>
            <person name="Kabwe M."/>
            <person name="Brown T.L."/>
            <person name="Speirs L."/>
            <person name="Ku H."/>
            <person name="Leach M."/>
            <person name="Chan H.T."/>
            <person name="Petrovski S."/>
            <person name="Lock P."/>
            <person name="Tucci J."/>
        </authorList>
    </citation>
    <scope>NUCLEOTIDE SEQUENCE [LARGE SCALE GENOMIC DNA]</scope>
</reference>
<dbReference type="Proteomes" id="UP000316756">
    <property type="component" value="Segment"/>
</dbReference>
<organism evidence="2 3">
    <name type="scientific">Aeromonas phage LAh1</name>
    <dbReference type="NCBI Taxonomy" id="2591024"/>
    <lineage>
        <taxon>Viruses</taxon>
        <taxon>Duplodnaviria</taxon>
        <taxon>Heunggongvirae</taxon>
        <taxon>Uroviricota</taxon>
        <taxon>Caudoviricetes</taxon>
        <taxon>Autographivirales</taxon>
        <taxon>Autonotataviridae</taxon>
        <taxon>Melnykvirinae</taxon>
        <taxon>Ahphunavirus</taxon>
        <taxon>Ahphunavirus LAh1</taxon>
    </lineage>
</organism>
<feature type="region of interest" description="Disordered" evidence="1">
    <location>
        <begin position="254"/>
        <end position="310"/>
    </location>
</feature>
<evidence type="ECO:0000256" key="1">
    <source>
        <dbReference type="SAM" id="MobiDB-lite"/>
    </source>
</evidence>
<feature type="compositionally biased region" description="Acidic residues" evidence="1">
    <location>
        <begin position="301"/>
        <end position="310"/>
    </location>
</feature>
<keyword evidence="3" id="KW-1185">Reference proteome</keyword>
<feature type="compositionally biased region" description="Acidic residues" evidence="1">
    <location>
        <begin position="262"/>
        <end position="278"/>
    </location>
</feature>
<sequence>MRHRNLRLHPFQPLREVLNMASVQERLAARAAAAVERHGDQGEAVAGGGGGDFTPPPAGRARARLVGYIETGPQKDLKYPEKKPANKFRLVFALFGKNAQQESWTREDGKPMLITSRPYLVSRSEKANALKLFKKMCPKGDAQHFIGLLDRGFTLEIVHETQPSKEAGKPDVTFANIKEDTISEAVKPIMDEDDNVVGYEPVKIPAAPEDFFKVFEWEVHNKEDFEALSEAQKKTIRKAVGFKESAWFALVGGGNPAASDKPEDEPSLPGLDGDDEEAAPAVPSKNGQEDDGKPPFNPDPVVDEDDMPPL</sequence>
<evidence type="ECO:0000313" key="2">
    <source>
        <dbReference type="EMBL" id="QDH46246.1"/>
    </source>
</evidence>